<dbReference type="SMART" id="SM00575">
    <property type="entry name" value="ZnF_PMZ"/>
    <property type="match status" value="1"/>
</dbReference>
<dbReference type="InterPro" id="IPR006564">
    <property type="entry name" value="Znf_PMZ"/>
</dbReference>
<name>A0A9K3E5S6_HELAN</name>
<proteinExistence type="predicted"/>
<feature type="transmembrane region" description="Helical" evidence="5">
    <location>
        <begin position="232"/>
        <end position="254"/>
    </location>
</feature>
<dbReference type="InterPro" id="IPR007527">
    <property type="entry name" value="Znf_SWIM"/>
</dbReference>
<dbReference type="PROSITE" id="PS50966">
    <property type="entry name" value="ZF_SWIM"/>
    <property type="match status" value="1"/>
</dbReference>
<keyword evidence="5" id="KW-0812">Transmembrane</keyword>
<organism evidence="7 8">
    <name type="scientific">Helianthus annuus</name>
    <name type="common">Common sunflower</name>
    <dbReference type="NCBI Taxonomy" id="4232"/>
    <lineage>
        <taxon>Eukaryota</taxon>
        <taxon>Viridiplantae</taxon>
        <taxon>Streptophyta</taxon>
        <taxon>Embryophyta</taxon>
        <taxon>Tracheophyta</taxon>
        <taxon>Spermatophyta</taxon>
        <taxon>Magnoliopsida</taxon>
        <taxon>eudicotyledons</taxon>
        <taxon>Gunneridae</taxon>
        <taxon>Pentapetalae</taxon>
        <taxon>asterids</taxon>
        <taxon>campanulids</taxon>
        <taxon>Asterales</taxon>
        <taxon>Asteraceae</taxon>
        <taxon>Asteroideae</taxon>
        <taxon>Heliantheae alliance</taxon>
        <taxon>Heliantheae</taxon>
        <taxon>Helianthus</taxon>
    </lineage>
</organism>
<evidence type="ECO:0000256" key="5">
    <source>
        <dbReference type="SAM" id="Phobius"/>
    </source>
</evidence>
<reference evidence="7" key="1">
    <citation type="journal article" date="2017" name="Nature">
        <title>The sunflower genome provides insights into oil metabolism, flowering and Asterid evolution.</title>
        <authorList>
            <person name="Badouin H."/>
            <person name="Gouzy J."/>
            <person name="Grassa C.J."/>
            <person name="Murat F."/>
            <person name="Staton S.E."/>
            <person name="Cottret L."/>
            <person name="Lelandais-Briere C."/>
            <person name="Owens G.L."/>
            <person name="Carrere S."/>
            <person name="Mayjonade B."/>
            <person name="Legrand L."/>
            <person name="Gill N."/>
            <person name="Kane N.C."/>
            <person name="Bowers J.E."/>
            <person name="Hubner S."/>
            <person name="Bellec A."/>
            <person name="Berard A."/>
            <person name="Berges H."/>
            <person name="Blanchet N."/>
            <person name="Boniface M.C."/>
            <person name="Brunel D."/>
            <person name="Catrice O."/>
            <person name="Chaidir N."/>
            <person name="Claudel C."/>
            <person name="Donnadieu C."/>
            <person name="Faraut T."/>
            <person name="Fievet G."/>
            <person name="Helmstetter N."/>
            <person name="King M."/>
            <person name="Knapp S.J."/>
            <person name="Lai Z."/>
            <person name="Le Paslier M.C."/>
            <person name="Lippi Y."/>
            <person name="Lorenzon L."/>
            <person name="Mandel J.R."/>
            <person name="Marage G."/>
            <person name="Marchand G."/>
            <person name="Marquand E."/>
            <person name="Bret-Mestries E."/>
            <person name="Morien E."/>
            <person name="Nambeesan S."/>
            <person name="Nguyen T."/>
            <person name="Pegot-Espagnet P."/>
            <person name="Pouilly N."/>
            <person name="Raftis F."/>
            <person name="Sallet E."/>
            <person name="Schiex T."/>
            <person name="Thomas J."/>
            <person name="Vandecasteele C."/>
            <person name="Vares D."/>
            <person name="Vear F."/>
            <person name="Vautrin S."/>
            <person name="Crespi M."/>
            <person name="Mangin B."/>
            <person name="Burke J.M."/>
            <person name="Salse J."/>
            <person name="Munos S."/>
            <person name="Vincourt P."/>
            <person name="Rieseberg L.H."/>
            <person name="Langlade N.B."/>
        </authorList>
    </citation>
    <scope>NUCLEOTIDE SEQUENCE</scope>
    <source>
        <tissue evidence="7">Leaves</tissue>
    </source>
</reference>
<keyword evidence="5" id="KW-0472">Membrane</keyword>
<dbReference type="AlphaFoldDB" id="A0A9K3E5S6"/>
<dbReference type="PANTHER" id="PTHR31973">
    <property type="entry name" value="POLYPROTEIN, PUTATIVE-RELATED"/>
    <property type="match status" value="1"/>
</dbReference>
<dbReference type="PANTHER" id="PTHR31973:SF93">
    <property type="entry name" value="OS01G0595300 PROTEIN"/>
    <property type="match status" value="1"/>
</dbReference>
<dbReference type="Pfam" id="PF04434">
    <property type="entry name" value="SWIM"/>
    <property type="match status" value="1"/>
</dbReference>
<keyword evidence="2 4" id="KW-0863">Zinc-finger</keyword>
<evidence type="ECO:0000259" key="6">
    <source>
        <dbReference type="PROSITE" id="PS50966"/>
    </source>
</evidence>
<keyword evidence="1" id="KW-0479">Metal-binding</keyword>
<dbReference type="GO" id="GO:0008270">
    <property type="term" value="F:zinc ion binding"/>
    <property type="evidence" value="ECO:0007669"/>
    <property type="project" value="UniProtKB-KW"/>
</dbReference>
<comment type="caution">
    <text evidence="7">The sequence shown here is derived from an EMBL/GenBank/DDBJ whole genome shotgun (WGS) entry which is preliminary data.</text>
</comment>
<dbReference type="Gramene" id="mRNA:HanXRQr2_Chr14g0624981">
    <property type="protein sequence ID" value="CDS:HanXRQr2_Chr14g0624981.1"/>
    <property type="gene ID" value="HanXRQr2_Chr14g0624981"/>
</dbReference>
<keyword evidence="3" id="KW-0862">Zinc</keyword>
<reference evidence="7" key="2">
    <citation type="submission" date="2020-06" db="EMBL/GenBank/DDBJ databases">
        <title>Helianthus annuus Genome sequencing and assembly Release 2.</title>
        <authorList>
            <person name="Gouzy J."/>
            <person name="Langlade N."/>
            <person name="Munos S."/>
        </authorList>
    </citation>
    <scope>NUCLEOTIDE SEQUENCE</scope>
    <source>
        <tissue evidence="7">Leaves</tissue>
    </source>
</reference>
<keyword evidence="8" id="KW-1185">Reference proteome</keyword>
<accession>A0A9K3E5S6</accession>
<gene>
    <name evidence="7" type="ORF">HanXRQr2_Chr14g0624981</name>
</gene>
<feature type="transmembrane region" description="Helical" evidence="5">
    <location>
        <begin position="190"/>
        <end position="212"/>
    </location>
</feature>
<evidence type="ECO:0000313" key="8">
    <source>
        <dbReference type="Proteomes" id="UP000215914"/>
    </source>
</evidence>
<evidence type="ECO:0000313" key="7">
    <source>
        <dbReference type="EMBL" id="KAF5767497.1"/>
    </source>
</evidence>
<dbReference type="Proteomes" id="UP000215914">
    <property type="component" value="Unassembled WGS sequence"/>
</dbReference>
<keyword evidence="5" id="KW-1133">Transmembrane helix</keyword>
<sequence length="255" mass="29578">MEHIRHQLTTWYENRQNMGMVWNSIVVPSAEAKILEAVADARCYQVLCANEVEFEVVSTERTNIVDIRSRVCSCRRWKIYGLPCAHAAAALMPSGKNAHVLADYCFKVESYRETYSQMIYPIPDKSLWKDVNEGAKGEMVIWPPKTRRPPGRPKKKVLRIESLKRPKRIVQCGHCHMLGHSQKKVYNADLSVTATLSVFLIYISLLFVFSFFDSWHRVVYFVCLSSLKNNLFLSFIFYFVCYYGLLLFEMTCFLG</sequence>
<dbReference type="EMBL" id="MNCJ02000329">
    <property type="protein sequence ID" value="KAF5767497.1"/>
    <property type="molecule type" value="Genomic_DNA"/>
</dbReference>
<evidence type="ECO:0000256" key="4">
    <source>
        <dbReference type="PROSITE-ProRule" id="PRU00325"/>
    </source>
</evidence>
<evidence type="ECO:0000256" key="1">
    <source>
        <dbReference type="ARBA" id="ARBA00022723"/>
    </source>
</evidence>
<feature type="domain" description="SWIM-type" evidence="6">
    <location>
        <begin position="54"/>
        <end position="95"/>
    </location>
</feature>
<evidence type="ECO:0000256" key="2">
    <source>
        <dbReference type="ARBA" id="ARBA00022771"/>
    </source>
</evidence>
<evidence type="ECO:0000256" key="3">
    <source>
        <dbReference type="ARBA" id="ARBA00022833"/>
    </source>
</evidence>
<protein>
    <submittedName>
        <fullName evidence="7">Zinc finger, SWIM-type</fullName>
    </submittedName>
</protein>